<reference evidence="6" key="1">
    <citation type="journal article" date="2014" name="Int. J. Syst. Evol. Microbiol.">
        <title>Complete genome sequence of Corynebacterium casei LMG S-19264T (=DSM 44701T), isolated from a smear-ripened cheese.</title>
        <authorList>
            <consortium name="US DOE Joint Genome Institute (JGI-PGF)"/>
            <person name="Walter F."/>
            <person name="Albersmeier A."/>
            <person name="Kalinowski J."/>
            <person name="Ruckert C."/>
        </authorList>
    </citation>
    <scope>NUCLEOTIDE SEQUENCE</scope>
    <source>
        <strain evidence="6">JCM 17251</strain>
    </source>
</reference>
<dbReference type="PANTHER" id="PTHR41286">
    <property type="entry name" value="HNH NUCLEASE YAJD-RELATED"/>
    <property type="match status" value="1"/>
</dbReference>
<dbReference type="EMBL" id="BMOS01000014">
    <property type="protein sequence ID" value="GGN59389.1"/>
    <property type="molecule type" value="Genomic_DNA"/>
</dbReference>
<dbReference type="SMART" id="SM00507">
    <property type="entry name" value="HNHc"/>
    <property type="match status" value="1"/>
</dbReference>
<evidence type="ECO:0000256" key="4">
    <source>
        <dbReference type="ARBA" id="ARBA00040194"/>
    </source>
</evidence>
<evidence type="ECO:0000313" key="6">
    <source>
        <dbReference type="EMBL" id="GGN59389.1"/>
    </source>
</evidence>
<dbReference type="CDD" id="cd00085">
    <property type="entry name" value="HNHc"/>
    <property type="match status" value="1"/>
</dbReference>
<dbReference type="InterPro" id="IPR002711">
    <property type="entry name" value="HNH"/>
</dbReference>
<dbReference type="Proteomes" id="UP000624041">
    <property type="component" value="Unassembled WGS sequence"/>
</dbReference>
<gene>
    <name evidence="6" type="ORF">GCM10007971_22430</name>
</gene>
<dbReference type="Gene3D" id="1.10.30.50">
    <property type="match status" value="1"/>
</dbReference>
<protein>
    <recommendedName>
        <fullName evidence="4">Putative HNH nuclease YajD</fullName>
    </recommendedName>
</protein>
<dbReference type="Pfam" id="PF01844">
    <property type="entry name" value="HNH"/>
    <property type="match status" value="1"/>
</dbReference>
<organism evidence="6 7">
    <name type="scientific">Oceanobacillus indicireducens</name>
    <dbReference type="NCBI Taxonomy" id="1004261"/>
    <lineage>
        <taxon>Bacteria</taxon>
        <taxon>Bacillati</taxon>
        <taxon>Bacillota</taxon>
        <taxon>Bacilli</taxon>
        <taxon>Bacillales</taxon>
        <taxon>Bacillaceae</taxon>
        <taxon>Oceanobacillus</taxon>
    </lineage>
</organism>
<evidence type="ECO:0000259" key="5">
    <source>
        <dbReference type="SMART" id="SM00507"/>
    </source>
</evidence>
<comment type="similarity">
    <text evidence="3">Belongs to the HNH nuclease family.</text>
</comment>
<evidence type="ECO:0000256" key="1">
    <source>
        <dbReference type="ARBA" id="ARBA00022722"/>
    </source>
</evidence>
<proteinExistence type="inferred from homology"/>
<accession>A0A918D2H4</accession>
<keyword evidence="2" id="KW-0378">Hydrolase</keyword>
<dbReference type="GO" id="GO:0008270">
    <property type="term" value="F:zinc ion binding"/>
    <property type="evidence" value="ECO:0007669"/>
    <property type="project" value="InterPro"/>
</dbReference>
<sequence>MLPTSTKPFSICNEFGCNNLTKDSYCEEHKHIQQEKERKRYKRYNVERDPVLVKFYNSKEWRALRDYVMMINNYLCVQCLLTPAEEVDHIIPIRVDWSLRLTINNCQPLCHACHRKKTAEDVKKYGRGEVRNFQKQVAENPPPVDRATFYDFRIGGS</sequence>
<comment type="caution">
    <text evidence="6">The sequence shown here is derived from an EMBL/GenBank/DDBJ whole genome shotgun (WGS) entry which is preliminary data.</text>
</comment>
<dbReference type="GO" id="GO:0003676">
    <property type="term" value="F:nucleic acid binding"/>
    <property type="evidence" value="ECO:0007669"/>
    <property type="project" value="InterPro"/>
</dbReference>
<evidence type="ECO:0000256" key="3">
    <source>
        <dbReference type="ARBA" id="ARBA00038412"/>
    </source>
</evidence>
<dbReference type="GO" id="GO:0004519">
    <property type="term" value="F:endonuclease activity"/>
    <property type="evidence" value="ECO:0007669"/>
    <property type="project" value="InterPro"/>
</dbReference>
<evidence type="ECO:0000313" key="7">
    <source>
        <dbReference type="Proteomes" id="UP000624041"/>
    </source>
</evidence>
<keyword evidence="1" id="KW-0540">Nuclease</keyword>
<reference evidence="6" key="2">
    <citation type="submission" date="2020-09" db="EMBL/GenBank/DDBJ databases">
        <authorList>
            <person name="Sun Q."/>
            <person name="Ohkuma M."/>
        </authorList>
    </citation>
    <scope>NUCLEOTIDE SEQUENCE</scope>
    <source>
        <strain evidence="6">JCM 17251</strain>
    </source>
</reference>
<dbReference type="RefSeq" id="WP_188857368.1">
    <property type="nucleotide sequence ID" value="NZ_BMOS01000014.1"/>
</dbReference>
<name>A0A918D2H4_9BACI</name>
<dbReference type="AlphaFoldDB" id="A0A918D2H4"/>
<dbReference type="PANTHER" id="PTHR41286:SF1">
    <property type="entry name" value="HNH NUCLEASE YAJD-RELATED"/>
    <property type="match status" value="1"/>
</dbReference>
<dbReference type="GO" id="GO:0005829">
    <property type="term" value="C:cytosol"/>
    <property type="evidence" value="ECO:0007669"/>
    <property type="project" value="TreeGrafter"/>
</dbReference>
<dbReference type="InterPro" id="IPR003615">
    <property type="entry name" value="HNH_nuc"/>
</dbReference>
<keyword evidence="7" id="KW-1185">Reference proteome</keyword>
<dbReference type="GO" id="GO:0016787">
    <property type="term" value="F:hydrolase activity"/>
    <property type="evidence" value="ECO:0007669"/>
    <property type="project" value="UniProtKB-KW"/>
</dbReference>
<feature type="domain" description="HNH nuclease" evidence="5">
    <location>
        <begin position="65"/>
        <end position="115"/>
    </location>
</feature>
<evidence type="ECO:0000256" key="2">
    <source>
        <dbReference type="ARBA" id="ARBA00022801"/>
    </source>
</evidence>